<evidence type="ECO:0000313" key="4">
    <source>
        <dbReference type="Proteomes" id="UP000028486"/>
    </source>
</evidence>
<dbReference type="Gene3D" id="3.60.110.10">
    <property type="entry name" value="Carbon-nitrogen hydrolase"/>
    <property type="match status" value="1"/>
</dbReference>
<accession>A0A076FFB9</accession>
<dbReference type="InterPro" id="IPR036526">
    <property type="entry name" value="C-N_Hydrolase_sf"/>
</dbReference>
<dbReference type="Proteomes" id="UP000028486">
    <property type="component" value="Chromosome"/>
</dbReference>
<gene>
    <name evidence="3" type="ORF">CIG1485E_0708</name>
</gene>
<proteinExistence type="predicted"/>
<dbReference type="PROSITE" id="PS50263">
    <property type="entry name" value="CN_HYDROLASE"/>
    <property type="match status" value="1"/>
</dbReference>
<dbReference type="Pfam" id="PF00795">
    <property type="entry name" value="CN_hydrolase"/>
    <property type="match status" value="1"/>
</dbReference>
<dbReference type="PANTHER" id="PTHR43674">
    <property type="entry name" value="NITRILASE C965.09-RELATED"/>
    <property type="match status" value="1"/>
</dbReference>
<dbReference type="EMBL" id="CP009043">
    <property type="protein sequence ID" value="AII14554.1"/>
    <property type="molecule type" value="Genomic_DNA"/>
</dbReference>
<dbReference type="AlphaFoldDB" id="A0A076FFB9"/>
<evidence type="ECO:0000256" key="1">
    <source>
        <dbReference type="ARBA" id="ARBA00022801"/>
    </source>
</evidence>
<dbReference type="KEGG" id="caj:CIG1485E_0708"/>
<dbReference type="GO" id="GO:0033388">
    <property type="term" value="P:putrescine biosynthetic process from arginine"/>
    <property type="evidence" value="ECO:0007669"/>
    <property type="project" value="TreeGrafter"/>
</dbReference>
<dbReference type="HOGENOM" id="CLU_066196_0_0_7"/>
<dbReference type="GO" id="GO:0050126">
    <property type="term" value="F:N-carbamoylputrescine amidase activity"/>
    <property type="evidence" value="ECO:0007669"/>
    <property type="project" value="TreeGrafter"/>
</dbReference>
<dbReference type="InterPro" id="IPR050345">
    <property type="entry name" value="Aliph_Amidase/BUP"/>
</dbReference>
<dbReference type="SUPFAM" id="SSF56317">
    <property type="entry name" value="Carbon-nitrogen hydrolase"/>
    <property type="match status" value="1"/>
</dbReference>
<dbReference type="PATRIC" id="fig|1244531.5.peg.705"/>
<dbReference type="RefSeq" id="WP_038453756.1">
    <property type="nucleotide sequence ID" value="NZ_CP009043.1"/>
</dbReference>
<keyword evidence="4" id="KW-1185">Reference proteome</keyword>
<dbReference type="PANTHER" id="PTHR43674:SF2">
    <property type="entry name" value="BETA-UREIDOPROPIONASE"/>
    <property type="match status" value="1"/>
</dbReference>
<dbReference type="STRING" id="1244531.CIG2463D_0709"/>
<dbReference type="OrthoDB" id="5357560at2"/>
<sequence length="266" mass="30544">MAKVCILQLGTLAMSESRIDYYLKLASGSGAGVVLLGEYVLNSFFTELIKMPRSMIKEQSEYKKLALSNLAKKYELTIIAPIILLKGKELCKVIAKFSPQSTKYQEQNIFINYPHWNEEALFAKSGKFETMTFSFDKIKFGVMFGYEAHFDLMWQDMMAKKVDCVLLPTACTLNSKERWNELLKMRAFTNNIYILRANRLGKAKFDEASSEFYGNSILISPHGEIINSLDENEGMMVCEIDKKLLNEAKKIWKFRDNALKIQTNKD</sequence>
<feature type="domain" description="CN hydrolase" evidence="2">
    <location>
        <begin position="2"/>
        <end position="242"/>
    </location>
</feature>
<evidence type="ECO:0000259" key="2">
    <source>
        <dbReference type="PROSITE" id="PS50263"/>
    </source>
</evidence>
<dbReference type="CDD" id="cd07197">
    <property type="entry name" value="nitrilase"/>
    <property type="match status" value="1"/>
</dbReference>
<name>A0A076FFB9_9BACT</name>
<evidence type="ECO:0000313" key="3">
    <source>
        <dbReference type="EMBL" id="AII14554.1"/>
    </source>
</evidence>
<organism evidence="3 4">
    <name type="scientific">Campylobacter iguaniorum</name>
    <dbReference type="NCBI Taxonomy" id="1244531"/>
    <lineage>
        <taxon>Bacteria</taxon>
        <taxon>Pseudomonadati</taxon>
        <taxon>Campylobacterota</taxon>
        <taxon>Epsilonproteobacteria</taxon>
        <taxon>Campylobacterales</taxon>
        <taxon>Campylobacteraceae</taxon>
        <taxon>Campylobacter</taxon>
    </lineage>
</organism>
<dbReference type="InterPro" id="IPR003010">
    <property type="entry name" value="C-N_Hydrolase"/>
</dbReference>
<reference evidence="4" key="1">
    <citation type="journal article" date="2014" name="Genome Announc.">
        <title>Complete Genome Sequence of Campylobacter iguaniorum Strain 1485ET, Isolated from a Bearded Dragon (Pogona vitticeps).</title>
        <authorList>
            <person name="Gilbert M.J."/>
            <person name="Miller W.G."/>
            <person name="Yee E."/>
            <person name="Kik M."/>
            <person name="Wagenaar J.A."/>
            <person name="Duim B."/>
        </authorList>
    </citation>
    <scope>NUCLEOTIDE SEQUENCE [LARGE SCALE GENOMIC DNA]</scope>
    <source>
        <strain evidence="4">1485E</strain>
    </source>
</reference>
<keyword evidence="1 3" id="KW-0378">Hydrolase</keyword>
<protein>
    <submittedName>
        <fullName evidence="3">Hydrolase, carbon-nitrogen family</fullName>
    </submittedName>
</protein>
<dbReference type="eggNOG" id="COG0388">
    <property type="taxonomic scope" value="Bacteria"/>
</dbReference>